<reference evidence="2" key="1">
    <citation type="journal article" date="2020" name="Nature">
        <title>Giant virus diversity and host interactions through global metagenomics.</title>
        <authorList>
            <person name="Schulz F."/>
            <person name="Roux S."/>
            <person name="Paez-Espino D."/>
            <person name="Jungbluth S."/>
            <person name="Walsh D.A."/>
            <person name="Denef V.J."/>
            <person name="McMahon K.D."/>
            <person name="Konstantinidis K.T."/>
            <person name="Eloe-Fadrosh E.A."/>
            <person name="Kyrpides N.C."/>
            <person name="Woyke T."/>
        </authorList>
    </citation>
    <scope>NUCLEOTIDE SEQUENCE</scope>
    <source>
        <strain evidence="2">GVMAG-M-3300023174-116</strain>
    </source>
</reference>
<evidence type="ECO:0000259" key="1">
    <source>
        <dbReference type="PROSITE" id="PS51688"/>
    </source>
</evidence>
<dbReference type="PANTHER" id="PTHR36220:SF1">
    <property type="entry name" value="GAMMA TUBULIN COMPLEX COMPONENT C-TERMINAL DOMAIN-CONTAINING PROTEIN"/>
    <property type="match status" value="1"/>
</dbReference>
<evidence type="ECO:0000313" key="2">
    <source>
        <dbReference type="EMBL" id="QHT11348.1"/>
    </source>
</evidence>
<feature type="domain" description="Peptidase S74" evidence="1">
    <location>
        <begin position="956"/>
        <end position="1047"/>
    </location>
</feature>
<dbReference type="InterPro" id="IPR030392">
    <property type="entry name" value="S74_ICA"/>
</dbReference>
<protein>
    <recommendedName>
        <fullName evidence="1">Peptidase S74 domain-containing protein</fullName>
    </recommendedName>
</protein>
<organism evidence="2">
    <name type="scientific">viral metagenome</name>
    <dbReference type="NCBI Taxonomy" id="1070528"/>
    <lineage>
        <taxon>unclassified sequences</taxon>
        <taxon>metagenomes</taxon>
        <taxon>organismal metagenomes</taxon>
    </lineage>
</organism>
<dbReference type="PANTHER" id="PTHR36220">
    <property type="entry name" value="UNNAMED PRODUCT"/>
    <property type="match status" value="1"/>
</dbReference>
<accession>A0A6C0D3H0</accession>
<dbReference type="InterPro" id="IPR011043">
    <property type="entry name" value="Gal_Oxase/kelch_b-propeller"/>
</dbReference>
<dbReference type="EMBL" id="MN739534">
    <property type="protein sequence ID" value="QHT11348.1"/>
    <property type="molecule type" value="Genomic_DNA"/>
</dbReference>
<dbReference type="SUPFAM" id="SSF50965">
    <property type="entry name" value="Galactose oxidase, central domain"/>
    <property type="match status" value="1"/>
</dbReference>
<dbReference type="PROSITE" id="PS51688">
    <property type="entry name" value="ICA"/>
    <property type="match status" value="1"/>
</dbReference>
<dbReference type="AlphaFoldDB" id="A0A6C0D3H0"/>
<name>A0A6C0D3H0_9ZZZZ</name>
<proteinExistence type="predicted"/>
<sequence>MEIDFNVDRRFIIFGDKLTSIDTSRNLIIESSYNTIDFSSNIVIFDGRVDLSRVICNNIDFSNVSEISSNFLYVDNINLPTNNKLKYNSVNNGYIGNTIIGINPLTNSIGRSDAFFTYINVSGGDSSFNSNVYINNNLRVDGTLTISNDLLINGNNFASVETSFNLYREALEDNFNSAKIITKDLSASAISISNNLYVLKTAYFNDISINGLLLNNVLKVPALFTIDPSGHGNSSGTLIINGDLVVNGIQTSIASSVVDICDQAIMLASSLANIQNLSNTNAGLDISNIASLKYNGTLWNFSGGQLNVQNNKVLFIDDISLAKRNFDLSLNTFRTDLSSSFFTLKRNIDNSYNATYRRSQIDNSFILRSNFDISLNSLRTYTDSSYISKNTFSISYGDLRTLMDTSYVQQRRVEALNSFDSSFNTFTGILDLSYLLRTVFDDSLNKIKTDFDISFATINANNINTSAITIETINTSHYSQRFGNNLWNIIGQDISFSNPICFNGISNNGRVVALTDPSNASSRGRLYVYEISSNGTSYSWQTLGLSSEIMVGQTTNTLFGGDGNSAVALSSDGRVVAVSDTLNDISDLGQVRVFELSANRWVQRGQLINGKSITNYKLGYNVALSGNGNILAASSRLNKGEVLVYELSANINSWIRIGQDISGANNNQLGFSMSLSLDGTILAAGYRSSTLVEIYRFNSSSRTWTLPLGSIIDGSAIDQYFGWNIKLSSDGNTIVIGGIGAGASAGNTTNGIGTVSVFKYNGTSWSQLGQTISGSAVSDLFGKWVQISNDGTLISAGGDITCVRVYKLYLNTWTQLGQVLNGTGVAPNLGLPMHALSGDGTTLVQIINKSGGNLSRVYGMDKSLTFTPSTTSNINTTISGGLIVGGRAYLKSLNISNRHNFDGTINGYSSHYLASTDISASIVDYYSNVGYTYNRVFRIDAQGNVTNYSGSYTGVSDSRLKENIVNCTPKLEKLLKVRVVNYNLKGPDKTKYIGVVAQELEELFPELIHEDDTLERFKSVNYSYLTLMLIKAFQEQQVLINNLNATLKYLESEL</sequence>
<dbReference type="Pfam" id="PF13884">
    <property type="entry name" value="Peptidase_S74"/>
    <property type="match status" value="1"/>
</dbReference>